<feature type="chain" id="PRO_5020305126" evidence="2">
    <location>
        <begin position="25"/>
        <end position="97"/>
    </location>
</feature>
<gene>
    <name evidence="3" type="ORF">AA0114_g751</name>
</gene>
<proteinExistence type="predicted"/>
<sequence length="97" mass="10631">MSKKVLTGFIICNLWGTCWLGGKALDVLNRSYKFTVAIEFVYVPKPAAPPKAAMPIAKEPKKKDDRDGDEGKGGWKSLRHKLSKLSLGKNKRSGGQA</sequence>
<dbReference type="AlphaFoldDB" id="A0A4Q4MVI5"/>
<evidence type="ECO:0000313" key="3">
    <source>
        <dbReference type="EMBL" id="RYN60944.1"/>
    </source>
</evidence>
<accession>A0A4Q4MVI5</accession>
<evidence type="ECO:0000313" key="4">
    <source>
        <dbReference type="Proteomes" id="UP000292402"/>
    </source>
</evidence>
<name>A0A4Q4MVI5_9PLEO</name>
<dbReference type="EMBL" id="PDXA01000002">
    <property type="protein sequence ID" value="RYN60944.1"/>
    <property type="molecule type" value="Genomic_DNA"/>
</dbReference>
<dbReference type="Proteomes" id="UP000292402">
    <property type="component" value="Unassembled WGS sequence"/>
</dbReference>
<feature type="region of interest" description="Disordered" evidence="1">
    <location>
        <begin position="50"/>
        <end position="97"/>
    </location>
</feature>
<reference evidence="4" key="1">
    <citation type="journal article" date="2019" name="bioRxiv">
        <title>Genomics, evolutionary history and diagnostics of the Alternaria alternata species group including apple and Asian pear pathotypes.</title>
        <authorList>
            <person name="Armitage A.D."/>
            <person name="Cockerton H.M."/>
            <person name="Sreenivasaprasad S."/>
            <person name="Woodhall J.W."/>
            <person name="Lane C.R."/>
            <person name="Harrison R.J."/>
            <person name="Clarkson J.P."/>
        </authorList>
    </citation>
    <scope>NUCLEOTIDE SEQUENCE [LARGE SCALE GENOMIC DNA]</scope>
    <source>
        <strain evidence="4">FERA 1082</strain>
    </source>
</reference>
<evidence type="ECO:0000256" key="2">
    <source>
        <dbReference type="SAM" id="SignalP"/>
    </source>
</evidence>
<comment type="caution">
    <text evidence="3">The sequence shown here is derived from an EMBL/GenBank/DDBJ whole genome shotgun (WGS) entry which is preliminary data.</text>
</comment>
<feature type="signal peptide" evidence="2">
    <location>
        <begin position="1"/>
        <end position="24"/>
    </location>
</feature>
<keyword evidence="2" id="KW-0732">Signal</keyword>
<organism evidence="3 4">
    <name type="scientific">Alternaria tenuissima</name>
    <dbReference type="NCBI Taxonomy" id="119927"/>
    <lineage>
        <taxon>Eukaryota</taxon>
        <taxon>Fungi</taxon>
        <taxon>Dikarya</taxon>
        <taxon>Ascomycota</taxon>
        <taxon>Pezizomycotina</taxon>
        <taxon>Dothideomycetes</taxon>
        <taxon>Pleosporomycetidae</taxon>
        <taxon>Pleosporales</taxon>
        <taxon>Pleosporineae</taxon>
        <taxon>Pleosporaceae</taxon>
        <taxon>Alternaria</taxon>
        <taxon>Alternaria sect. Alternaria</taxon>
        <taxon>Alternaria alternata complex</taxon>
    </lineage>
</organism>
<evidence type="ECO:0000256" key="1">
    <source>
        <dbReference type="SAM" id="MobiDB-lite"/>
    </source>
</evidence>
<protein>
    <submittedName>
        <fullName evidence="3">Uncharacterized protein</fullName>
    </submittedName>
</protein>
<feature type="compositionally biased region" description="Basic and acidic residues" evidence="1">
    <location>
        <begin position="58"/>
        <end position="73"/>
    </location>
</feature>